<dbReference type="Gene3D" id="3.20.20.80">
    <property type="entry name" value="Glycosidases"/>
    <property type="match status" value="1"/>
</dbReference>
<comment type="similarity">
    <text evidence="1">Belongs to the glycosyl hydrolase 13 family.</text>
</comment>
<dbReference type="SMART" id="SM00642">
    <property type="entry name" value="Aamy"/>
    <property type="match status" value="1"/>
</dbReference>
<protein>
    <submittedName>
        <fullName evidence="6">Glycogen debranching protein GlgX</fullName>
        <ecNumber evidence="6">3.2.1.196</ecNumber>
    </submittedName>
</protein>
<dbReference type="Pfam" id="PF00128">
    <property type="entry name" value="Alpha-amylase"/>
    <property type="match status" value="1"/>
</dbReference>
<dbReference type="CDD" id="cd11326">
    <property type="entry name" value="AmyAc_Glg_debranch"/>
    <property type="match status" value="1"/>
</dbReference>
<reference evidence="6 7" key="1">
    <citation type="submission" date="2024-11" db="EMBL/GenBank/DDBJ databases">
        <authorList>
            <person name="Kaparullina E.N."/>
            <person name="Delegan Y.A."/>
            <person name="Doronina N.V."/>
        </authorList>
    </citation>
    <scope>NUCLEOTIDE SEQUENCE [LARGE SCALE GENOMIC DNA]</scope>
    <source>
        <strain evidence="6 7">7sh_L</strain>
    </source>
</reference>
<dbReference type="InterPro" id="IPR011837">
    <property type="entry name" value="Glycogen_debranch_GlgX"/>
</dbReference>
<gene>
    <name evidence="6" type="primary">glgX</name>
    <name evidence="6" type="ORF">ACIKP9_01755</name>
</gene>
<evidence type="ECO:0000313" key="7">
    <source>
        <dbReference type="Proteomes" id="UP001617669"/>
    </source>
</evidence>
<dbReference type="RefSeq" id="WP_400878498.1">
    <property type="nucleotide sequence ID" value="NZ_JBIWXY010000001.1"/>
</dbReference>
<keyword evidence="3 6" id="KW-0326">Glycosidase</keyword>
<proteinExistence type="inferred from homology"/>
<evidence type="ECO:0000256" key="3">
    <source>
        <dbReference type="ARBA" id="ARBA00023295"/>
    </source>
</evidence>
<dbReference type="InterPro" id="IPR013783">
    <property type="entry name" value="Ig-like_fold"/>
</dbReference>
<dbReference type="InterPro" id="IPR004193">
    <property type="entry name" value="Glyco_hydro_13_N"/>
</dbReference>
<dbReference type="NCBIfam" id="TIGR02100">
    <property type="entry name" value="glgX_debranch"/>
    <property type="match status" value="1"/>
</dbReference>
<dbReference type="InterPro" id="IPR017853">
    <property type="entry name" value="GH"/>
</dbReference>
<dbReference type="EMBL" id="JBIWXY010000001">
    <property type="protein sequence ID" value="MFJ5444948.1"/>
    <property type="molecule type" value="Genomic_DNA"/>
</dbReference>
<dbReference type="CDD" id="cd02856">
    <property type="entry name" value="E_set_GDE_Isoamylase_N"/>
    <property type="match status" value="1"/>
</dbReference>
<feature type="region of interest" description="Disordered" evidence="4">
    <location>
        <begin position="469"/>
        <end position="497"/>
    </location>
</feature>
<feature type="domain" description="Glycosyl hydrolase family 13 catalytic" evidence="5">
    <location>
        <begin position="186"/>
        <end position="571"/>
    </location>
</feature>
<accession>A0ABW8GIZ9</accession>
<dbReference type="GO" id="GO:0120549">
    <property type="term" value="F:limit dextrin alpha-1,6-maltotetraose-hydrolase activity"/>
    <property type="evidence" value="ECO:0007669"/>
    <property type="project" value="UniProtKB-EC"/>
</dbReference>
<dbReference type="EC" id="3.2.1.196" evidence="6"/>
<evidence type="ECO:0000259" key="5">
    <source>
        <dbReference type="SMART" id="SM00642"/>
    </source>
</evidence>
<dbReference type="Gene3D" id="2.60.40.1180">
    <property type="entry name" value="Golgi alpha-mannosidase II"/>
    <property type="match status" value="1"/>
</dbReference>
<organism evidence="6 7">
    <name type="scientific">Methylobacillus methanolivorans</name>
    <dbReference type="NCBI Taxonomy" id="1848927"/>
    <lineage>
        <taxon>Bacteria</taxon>
        <taxon>Pseudomonadati</taxon>
        <taxon>Pseudomonadota</taxon>
        <taxon>Betaproteobacteria</taxon>
        <taxon>Nitrosomonadales</taxon>
        <taxon>Methylophilaceae</taxon>
        <taxon>Methylobacillus</taxon>
    </lineage>
</organism>
<dbReference type="PANTHER" id="PTHR43002">
    <property type="entry name" value="GLYCOGEN DEBRANCHING ENZYME"/>
    <property type="match status" value="1"/>
</dbReference>
<dbReference type="SUPFAM" id="SSF51011">
    <property type="entry name" value="Glycosyl hydrolase domain"/>
    <property type="match status" value="1"/>
</dbReference>
<evidence type="ECO:0000256" key="4">
    <source>
        <dbReference type="SAM" id="MobiDB-lite"/>
    </source>
</evidence>
<dbReference type="InterPro" id="IPR014756">
    <property type="entry name" value="Ig_E-set"/>
</dbReference>
<keyword evidence="2 6" id="KW-0378">Hydrolase</keyword>
<dbReference type="InterPro" id="IPR044505">
    <property type="entry name" value="GlgX_Isoamylase_N_E_set"/>
</dbReference>
<evidence type="ECO:0000256" key="1">
    <source>
        <dbReference type="ARBA" id="ARBA00008061"/>
    </source>
</evidence>
<keyword evidence="7" id="KW-1185">Reference proteome</keyword>
<dbReference type="SUPFAM" id="SSF51445">
    <property type="entry name" value="(Trans)glycosidases"/>
    <property type="match status" value="1"/>
</dbReference>
<evidence type="ECO:0000256" key="2">
    <source>
        <dbReference type="ARBA" id="ARBA00022801"/>
    </source>
</evidence>
<sequence length="694" mass="78277">MTTVLALKEGKPYPRGAYFDGKGVNFALFSDHATNVTLCLFDQHGDAETERITLKECTNGVWHGYVEGLQPGQVYGYRVDGIWAPADGLRFNHNKLLLDPYARKLSGQLQWNDALYGYTISDDPDADLHMDERDSARFMPKAVVVNPDILVKSAKPDIRWPKTIIYEAHVRGLTMQHPLIPDDIRGTFAALSDSAMISHLQRIGITAIELMPVHAFVHDRHLQERQLSNYWGYNTLAYFAPEPAYLSSGALEEIAKTVDTLHEAGIEVILDVVYNHTCEGNHLGPTLCWKGIDNLSYYRELPGNPRYYDNLTGCGNALNTSHPKVMQMIMDSLRLWASVYGIDGFRFDLALTLGRNENGFNRDHALFHAMLQDPVLTRCKLIAEPWDVGPGGFQLGSFPPGFSEWNGDYRDVTREFWTGQEGMLSSFASRFAASSDLFNEQHRRPWSSVNFITAHDGFTLHDLVSYNDKHNEANGEDNQDGANDNHSWNGGEEGETDQQEILELRARQKRNFLATLFMSQGIPMLLAGDELNNSQQGNNNTYCQDNELGWINWHQADDGLIDFVGELAQLRKHHSAISRAEFVTGKLNEQGNSDIAWFNVNGESMSNEQWNDPQNKAMTVKFVPPDKTGCAILVILNASHVTVPARLPYCDTYDWALMLDTTLNPIPNQEADELILEPRSVYIYEGKLIRQEKL</sequence>
<dbReference type="InterPro" id="IPR013780">
    <property type="entry name" value="Glyco_hydro_b"/>
</dbReference>
<name>A0ABW8GIZ9_9PROT</name>
<dbReference type="SUPFAM" id="SSF81296">
    <property type="entry name" value="E set domains"/>
    <property type="match status" value="1"/>
</dbReference>
<dbReference type="InterPro" id="IPR006047">
    <property type="entry name" value="GH13_cat_dom"/>
</dbReference>
<dbReference type="Pfam" id="PF02922">
    <property type="entry name" value="CBM_48"/>
    <property type="match status" value="1"/>
</dbReference>
<evidence type="ECO:0000313" key="6">
    <source>
        <dbReference type="EMBL" id="MFJ5444948.1"/>
    </source>
</evidence>
<dbReference type="Proteomes" id="UP001617669">
    <property type="component" value="Unassembled WGS sequence"/>
</dbReference>
<dbReference type="Gene3D" id="2.60.40.10">
    <property type="entry name" value="Immunoglobulins"/>
    <property type="match status" value="1"/>
</dbReference>
<comment type="caution">
    <text evidence="6">The sequence shown here is derived from an EMBL/GenBank/DDBJ whole genome shotgun (WGS) entry which is preliminary data.</text>
</comment>